<gene>
    <name evidence="1" type="ORF">BJ138DRAFT_1090961</name>
</gene>
<protein>
    <submittedName>
        <fullName evidence="1">Phosphatases II</fullName>
    </submittedName>
</protein>
<proteinExistence type="predicted"/>
<evidence type="ECO:0000313" key="2">
    <source>
        <dbReference type="Proteomes" id="UP000790377"/>
    </source>
</evidence>
<name>A0ACB8A6I2_9AGAM</name>
<comment type="caution">
    <text evidence="1">The sequence shown here is derived from an EMBL/GenBank/DDBJ whole genome shotgun (WGS) entry which is preliminary data.</text>
</comment>
<organism evidence="1 2">
    <name type="scientific">Hygrophoropsis aurantiaca</name>
    <dbReference type="NCBI Taxonomy" id="72124"/>
    <lineage>
        <taxon>Eukaryota</taxon>
        <taxon>Fungi</taxon>
        <taxon>Dikarya</taxon>
        <taxon>Basidiomycota</taxon>
        <taxon>Agaricomycotina</taxon>
        <taxon>Agaricomycetes</taxon>
        <taxon>Agaricomycetidae</taxon>
        <taxon>Boletales</taxon>
        <taxon>Coniophorineae</taxon>
        <taxon>Hygrophoropsidaceae</taxon>
        <taxon>Hygrophoropsis</taxon>
    </lineage>
</organism>
<evidence type="ECO:0000313" key="1">
    <source>
        <dbReference type="EMBL" id="KAH7908611.1"/>
    </source>
</evidence>
<dbReference type="EMBL" id="MU267810">
    <property type="protein sequence ID" value="KAH7908611.1"/>
    <property type="molecule type" value="Genomic_DNA"/>
</dbReference>
<accession>A0ACB8A6I2</accession>
<dbReference type="Proteomes" id="UP000790377">
    <property type="component" value="Unassembled WGS sequence"/>
</dbReference>
<keyword evidence="2" id="KW-1185">Reference proteome</keyword>
<sequence length="594" mass="64750">MAATLVEAMPPPPPSQFLLRDAHALARIAPTAPPRHLLHRPSISVDVWVTQLAPLASQHHLSDYNRMKYGHSGCPVAYAPLSVHVPDMVRDLRDRQAKYTEQPAWWPSSMSKDTINTIPILPASEQRVALGTEQTELVHPSLQQELSAAISEPLSSHPPAPADPALQVKTSETHPINISTIIPPESIVAISTRISQCSQNSPVMFDIPLAFSLDRITGYMQILPSLPPMPAYSLPPLPPAPLRKPFARPQPRHSISEALQAAIGSRLTSTTPPTPPLTRGFSLKNTMSKTRHLDDREGASKSTTIRSSIAVPTGSGRAASSPPESVLSSILASVQPRPPDNARLSWVLTEEPSPCIQLSPPRSSMKLRAATASPYPHHSPRTTPKQRPFKLGNLLLSSCPGKKVRLSGPVKGRGTVCRDLGLDLRRIKDLGVRCIVCCLDDEELQFLGVSWPEYYQAAHRIDLDVLRIPLPEGLTPLTPASLDAHLKRLIDNYTLLGFPILVHCRGGVGRAGLVACCWMLKLGLCGWIETDIAAGARGSASVRHDTIQLVERAISVVRRRRSVKAIETLEQVKFLVDYVEYLRMGADEGSATTA</sequence>
<reference evidence="1" key="1">
    <citation type="journal article" date="2021" name="New Phytol.">
        <title>Evolutionary innovations through gain and loss of genes in the ectomycorrhizal Boletales.</title>
        <authorList>
            <person name="Wu G."/>
            <person name="Miyauchi S."/>
            <person name="Morin E."/>
            <person name="Kuo A."/>
            <person name="Drula E."/>
            <person name="Varga T."/>
            <person name="Kohler A."/>
            <person name="Feng B."/>
            <person name="Cao Y."/>
            <person name="Lipzen A."/>
            <person name="Daum C."/>
            <person name="Hundley H."/>
            <person name="Pangilinan J."/>
            <person name="Johnson J."/>
            <person name="Barry K."/>
            <person name="LaButti K."/>
            <person name="Ng V."/>
            <person name="Ahrendt S."/>
            <person name="Min B."/>
            <person name="Choi I.G."/>
            <person name="Park H."/>
            <person name="Plett J.M."/>
            <person name="Magnuson J."/>
            <person name="Spatafora J.W."/>
            <person name="Nagy L.G."/>
            <person name="Henrissat B."/>
            <person name="Grigoriev I.V."/>
            <person name="Yang Z.L."/>
            <person name="Xu J."/>
            <person name="Martin F.M."/>
        </authorList>
    </citation>
    <scope>NUCLEOTIDE SEQUENCE</scope>
    <source>
        <strain evidence="1">ATCC 28755</strain>
    </source>
</reference>